<dbReference type="InterPro" id="IPR036116">
    <property type="entry name" value="FN3_sf"/>
</dbReference>
<dbReference type="InterPro" id="IPR013783">
    <property type="entry name" value="Ig-like_fold"/>
</dbReference>
<dbReference type="SUPFAM" id="SSF49265">
    <property type="entry name" value="Fibronectin type III"/>
    <property type="match status" value="1"/>
</dbReference>
<dbReference type="Gene3D" id="2.60.40.10">
    <property type="entry name" value="Immunoglobulins"/>
    <property type="match status" value="1"/>
</dbReference>
<accession>A0A1M4V663</accession>
<keyword evidence="4" id="KW-1185">Reference proteome</keyword>
<feature type="domain" description="Fibronectin type-III" evidence="2">
    <location>
        <begin position="339"/>
        <end position="427"/>
    </location>
</feature>
<dbReference type="Proteomes" id="UP000184406">
    <property type="component" value="Unassembled WGS sequence"/>
</dbReference>
<reference evidence="4" key="1">
    <citation type="submission" date="2016-11" db="EMBL/GenBank/DDBJ databases">
        <authorList>
            <person name="Varghese N."/>
            <person name="Submissions S."/>
        </authorList>
    </citation>
    <scope>NUCLEOTIDE SEQUENCE [LARGE SCALE GENOMIC DNA]</scope>
    <source>
        <strain evidence="4">DSM 17539</strain>
    </source>
</reference>
<sequence length="1873" mass="209168">MAKLLRLYVFIFSVFKGNFSFKRWCANIWHSLHISFANNNSFDPFNISAIRCSRFGRVFLWLLLTANCLLASAQSFPVQLIPQVTPPPPIYFSQYADASTTNSSLRLQIILNDLEINNREIRLKAYFQGNGISFQSNDVVVGSSPLFLEGGVPLVLTDAELAPYFRFENITGISPNVYGQAIPEGAYQFCYEVYDVLTGNRLSQKSCAISVVFQNEPPFLISPRNKTLVAENNPQNIVFQWTPRSINVSNVEYELSLVEIWDTQIDPQAAFLSSPPVFQTTNTATTYVYGPSDPLLLSGKNYAWRIQAKAKQGAEEIGLFKNQGYSEIFSFSYAGSCDLPIGIGHEVKGSTNANIFWDDFSTEVPEYAIRYRQKGNTNEWFLNKTTTNQSTLWDLKAGTTYEYQLQKKCVVTGSEWSVTKQFTTFLADNEASVYQCGITPNFSLTNKEPLPKLSTGESFVAGDFPIHVLEISGSKGRFTGKGYVTIPYLNSIKVGVEFTNVLINTDKQMSEGTVVTVYDPNLASILDVDEVVETVDTISDLVAEPFEGDNDLDEIRVNFMIPRDSVGNYIKIKDGMVTITNPENGASISEPLGDDKVVVDGEGQVYHIDGSGEIRDGGQIDSGGAVTSNNVEGISTNGQLERLTAKDIQITFKEVLGEYGFDEIPRAANASIKKEYTTILDADGNEYTLAHQAVEKGQTAYVDAIIEQTGSNQYVLDSIVFKTKQGKKIPVEIRGNNTIRLTLKGHYTFENEIIYAVVPSKTDRTKQLTAGAFTLWHMTDRPVDVVLVSVSGGNVNGLATEVAKIFKKGVATINIETQTSSAELDLAVLGDNARLDIGDSGWLTNYNSEQQAVIADLKNKIDYNINKYYVFVFGSVVKPSKPIGGFMPLQRQFGFVFTGNDNQNADEEGKGELAKTIAHEIGHGVFALQHPFDQYGKDTEGKTDWLMDYANGSLLSHTDWKQLHNPELKFYVFQDDEDGEIAGRIWFTPDWKPFSIENSGIIRAKEGSNRVKGTVPGFRLNNGSAYDAKYSTTGSFEGYFAEGNPNPFVLKLIPDIQNNSIVYLFESVPNKCANTYLTNYGYVNSNKNSLNFSSTNSNLLPVDISTNCATDLCDLGQEYFDSYKNLPTVEGSEKDYLKKVAELICKQGSDELIEAQKKQFKAWENSAKSIAQNVQKTFSWEKYYKALNSLDQWVSNDIDNLLQIEQRDELFEMAFGLEIDVLELLSLDRKLEMFKIMFNGELEKLFYPNHHEVIAKLTEAIKDEEATAFLAALESEEYKINEKALIYHFKNRLSDYFTGDAYSDFFREILRLSTVMATDGNLKIETTLVWDIEQKDYVLVSYVQNRNDFSITYNQNTYKVSVKKCISCCSGTRGCGSNREHDTLLDNVSPFHMIGLTILNDVSPLASGCSEDPRASEICGEMTPVPAIFLEYLGENETNQRWKNFGWNAFNVALTIGTLGEGAGAITAIRAAKDGTRVAIAFQNSVKLFDFAYSVADITTGLTESGPYGCDKLESEEDKQKCKEKWEAWKYVSYALAAKGGVDLATDLAKSAAKVSRYSVEELREFIRATKLKKNNNELEQAEIDEIITQLEDIIQRNGLQDDYQTALKEIDDLAENAVKWLDDLEALLGAGSKTKIQGWLDEGLDATKVEQAFTNASDNTTLFNKLDNAKSVHHRKVLTDDYNVPGITQGNYLSNSVDNINYDVIRNVVNKEFKMYKNQASTFIKNASLKVRNSIEIVEDLGNGIYLIKVKPGTKIYRVFDGYKPWDDITRIGNTLPNGSYWTFNKPSQISDVIEGTAVMPEWNGMSKIIEIEVPNEGLYGWYGRAAKQPASSNTTSFYLKGGEEQVIISFDQNQQNISSITKSITSAPWTN</sequence>
<feature type="coiled-coil region" evidence="1">
    <location>
        <begin position="1577"/>
        <end position="1617"/>
    </location>
</feature>
<organism evidence="3 4">
    <name type="scientific">Arenibacter palladensis</name>
    <dbReference type="NCBI Taxonomy" id="237373"/>
    <lineage>
        <taxon>Bacteria</taxon>
        <taxon>Pseudomonadati</taxon>
        <taxon>Bacteroidota</taxon>
        <taxon>Flavobacteriia</taxon>
        <taxon>Flavobacteriales</taxon>
        <taxon>Flavobacteriaceae</taxon>
        <taxon>Arenibacter</taxon>
    </lineage>
</organism>
<evidence type="ECO:0000313" key="4">
    <source>
        <dbReference type="Proteomes" id="UP000184406"/>
    </source>
</evidence>
<dbReference type="InterPro" id="IPR003961">
    <property type="entry name" value="FN3_dom"/>
</dbReference>
<protein>
    <recommendedName>
        <fullName evidence="2">Fibronectin type-III domain-containing protein</fullName>
    </recommendedName>
</protein>
<dbReference type="CDD" id="cd00063">
    <property type="entry name" value="FN3"/>
    <property type="match status" value="1"/>
</dbReference>
<evidence type="ECO:0000256" key="1">
    <source>
        <dbReference type="SAM" id="Coils"/>
    </source>
</evidence>
<proteinExistence type="predicted"/>
<dbReference type="PROSITE" id="PS50853">
    <property type="entry name" value="FN3"/>
    <property type="match status" value="1"/>
</dbReference>
<dbReference type="EMBL" id="FQUX01000001">
    <property type="protein sequence ID" value="SHE64382.1"/>
    <property type="molecule type" value="Genomic_DNA"/>
</dbReference>
<evidence type="ECO:0000259" key="2">
    <source>
        <dbReference type="PROSITE" id="PS50853"/>
    </source>
</evidence>
<keyword evidence="1" id="KW-0175">Coiled coil</keyword>
<name>A0A1M4V663_9FLAO</name>
<gene>
    <name evidence="3" type="ORF">SAMN03080594_101854</name>
</gene>
<evidence type="ECO:0000313" key="3">
    <source>
        <dbReference type="EMBL" id="SHE64382.1"/>
    </source>
</evidence>